<dbReference type="RefSeq" id="WP_041055628.1">
    <property type="nucleotide sequence ID" value="NZ_JXRR01000008.1"/>
</dbReference>
<reference evidence="1 2" key="1">
    <citation type="submission" date="2015-01" db="EMBL/GenBank/DDBJ databases">
        <title>Jeotgalibacillus campisalis genome sequencing.</title>
        <authorList>
            <person name="Goh K.M."/>
            <person name="Chan K.-G."/>
            <person name="Yaakop A.S."/>
            <person name="Ee R."/>
            <person name="Gan H.M."/>
            <person name="Chan C.S."/>
        </authorList>
    </citation>
    <scope>NUCLEOTIDE SEQUENCE [LARGE SCALE GENOMIC DNA]</scope>
    <source>
        <strain evidence="1 2">SF-57</strain>
    </source>
</reference>
<accession>A0A0C2RLP1</accession>
<name>A0A0C2RLP1_9BACL</name>
<dbReference type="EMBL" id="JXRR01000008">
    <property type="protein sequence ID" value="KIL51170.1"/>
    <property type="molecule type" value="Genomic_DNA"/>
</dbReference>
<comment type="caution">
    <text evidence="1">The sequence shown here is derived from an EMBL/GenBank/DDBJ whole genome shotgun (WGS) entry which is preliminary data.</text>
</comment>
<dbReference type="OrthoDB" id="2376696at2"/>
<evidence type="ECO:0000313" key="1">
    <source>
        <dbReference type="EMBL" id="KIL51170.1"/>
    </source>
</evidence>
<dbReference type="Proteomes" id="UP000031972">
    <property type="component" value="Unassembled WGS sequence"/>
</dbReference>
<organism evidence="1 2">
    <name type="scientific">Jeotgalibacillus campisalis</name>
    <dbReference type="NCBI Taxonomy" id="220754"/>
    <lineage>
        <taxon>Bacteria</taxon>
        <taxon>Bacillati</taxon>
        <taxon>Bacillota</taxon>
        <taxon>Bacilli</taxon>
        <taxon>Bacillales</taxon>
        <taxon>Caryophanaceae</taxon>
        <taxon>Jeotgalibacillus</taxon>
    </lineage>
</organism>
<dbReference type="Pfam" id="PF11007">
    <property type="entry name" value="CotJA"/>
    <property type="match status" value="1"/>
</dbReference>
<keyword evidence="2" id="KW-1185">Reference proteome</keyword>
<keyword evidence="1" id="KW-0946">Virion</keyword>
<proteinExistence type="predicted"/>
<gene>
    <name evidence="1" type="ORF">KR50_10510</name>
</gene>
<protein>
    <submittedName>
        <fullName evidence="1">Spore coat protein JA</fullName>
    </submittedName>
</protein>
<keyword evidence="1" id="KW-0167">Capsid protein</keyword>
<sequence>MTHGHVPFRRSYKPFRGPFDPCPPIGVKYYVTPPNLFIGFQPPNFKQFSAIEALRKGTLWVPFYDYYENPYKK</sequence>
<evidence type="ECO:0000313" key="2">
    <source>
        <dbReference type="Proteomes" id="UP000031972"/>
    </source>
</evidence>
<dbReference type="AlphaFoldDB" id="A0A0C2RLP1"/>
<dbReference type="InterPro" id="IPR020256">
    <property type="entry name" value="Spore_coat_CotJA"/>
</dbReference>
<dbReference type="PATRIC" id="fig|220754.4.peg.1070"/>